<evidence type="ECO:0000313" key="5">
    <source>
        <dbReference type="Proteomes" id="UP000267029"/>
    </source>
</evidence>
<dbReference type="STRING" id="53468.A0A0R3UJR7"/>
<feature type="compositionally biased region" description="Basic and acidic residues" evidence="2">
    <location>
        <begin position="490"/>
        <end position="503"/>
    </location>
</feature>
<dbReference type="InterPro" id="IPR031885">
    <property type="entry name" value="DUF4764"/>
</dbReference>
<organism evidence="4 5">
    <name type="scientific">Mesocestoides corti</name>
    <name type="common">Flatworm</name>
    <dbReference type="NCBI Taxonomy" id="53468"/>
    <lineage>
        <taxon>Eukaryota</taxon>
        <taxon>Metazoa</taxon>
        <taxon>Spiralia</taxon>
        <taxon>Lophotrochozoa</taxon>
        <taxon>Platyhelminthes</taxon>
        <taxon>Cestoda</taxon>
        <taxon>Eucestoda</taxon>
        <taxon>Cyclophyllidea</taxon>
        <taxon>Mesocestoididae</taxon>
        <taxon>Mesocestoides</taxon>
    </lineage>
</organism>
<feature type="compositionally biased region" description="Basic and acidic residues" evidence="2">
    <location>
        <begin position="221"/>
        <end position="232"/>
    </location>
</feature>
<dbReference type="OrthoDB" id="5981545at2759"/>
<keyword evidence="1" id="KW-0863">Zinc-finger</keyword>
<keyword evidence="1" id="KW-0862">Zinc</keyword>
<keyword evidence="1" id="KW-0479">Metal-binding</keyword>
<feature type="compositionally biased region" description="Polar residues" evidence="2">
    <location>
        <begin position="518"/>
        <end position="537"/>
    </location>
</feature>
<feature type="region of interest" description="Disordered" evidence="2">
    <location>
        <begin position="481"/>
        <end position="537"/>
    </location>
</feature>
<feature type="compositionally biased region" description="Polar residues" evidence="2">
    <location>
        <begin position="1"/>
        <end position="13"/>
    </location>
</feature>
<dbReference type="GO" id="GO:0008270">
    <property type="term" value="F:zinc ion binding"/>
    <property type="evidence" value="ECO:0007669"/>
    <property type="project" value="UniProtKB-KW"/>
</dbReference>
<feature type="domain" description="C2H2-type" evidence="3">
    <location>
        <begin position="271"/>
        <end position="299"/>
    </location>
</feature>
<feature type="compositionally biased region" description="Polar residues" evidence="2">
    <location>
        <begin position="234"/>
        <end position="244"/>
    </location>
</feature>
<dbReference type="PROSITE" id="PS00028">
    <property type="entry name" value="ZINC_FINGER_C2H2_1"/>
    <property type="match status" value="1"/>
</dbReference>
<proteinExistence type="predicted"/>
<dbReference type="InterPro" id="IPR013087">
    <property type="entry name" value="Znf_C2H2_type"/>
</dbReference>
<evidence type="ECO:0000313" key="4">
    <source>
        <dbReference type="EMBL" id="VDD81770.1"/>
    </source>
</evidence>
<evidence type="ECO:0000256" key="2">
    <source>
        <dbReference type="SAM" id="MobiDB-lite"/>
    </source>
</evidence>
<accession>A0A0R3UJR7</accession>
<evidence type="ECO:0000259" key="3">
    <source>
        <dbReference type="PROSITE" id="PS50157"/>
    </source>
</evidence>
<feature type="compositionally biased region" description="Acidic residues" evidence="2">
    <location>
        <begin position="163"/>
        <end position="178"/>
    </location>
</feature>
<dbReference type="EMBL" id="UXSR01005406">
    <property type="protein sequence ID" value="VDD81770.1"/>
    <property type="molecule type" value="Genomic_DNA"/>
</dbReference>
<feature type="region of interest" description="Disordered" evidence="2">
    <location>
        <begin position="1"/>
        <end position="28"/>
    </location>
</feature>
<feature type="compositionally biased region" description="Basic and acidic residues" evidence="2">
    <location>
        <begin position="590"/>
        <end position="600"/>
    </location>
</feature>
<name>A0A0R3UJR7_MESCO</name>
<dbReference type="PROSITE" id="PS50157">
    <property type="entry name" value="ZINC_FINGER_C2H2_2"/>
    <property type="match status" value="1"/>
</dbReference>
<gene>
    <name evidence="4" type="ORF">MCOS_LOCUS7773</name>
</gene>
<feature type="compositionally biased region" description="Basic residues" evidence="2">
    <location>
        <begin position="147"/>
        <end position="159"/>
    </location>
</feature>
<dbReference type="AlphaFoldDB" id="A0A0R3UJR7"/>
<dbReference type="Pfam" id="PF15961">
    <property type="entry name" value="DUF4764"/>
    <property type="match status" value="1"/>
</dbReference>
<keyword evidence="5" id="KW-1185">Reference proteome</keyword>
<sequence>MFPSSDYQPSPSSEFIPPLDDKQQSENAVEAVDLDAVQKIQASMPAADPEAPVGSNKNPIRIIQQGSQFITTQDVSDSNLHQIVQVLANQALVDESKNGGKVLAIYNRLTNKRIVFRVTHGRRKRQGGELSEVRDHYSLAPPNGGERKRRRGRRPGQKKKTPDEEDPDFEPDLPEEEVLPFPIVRKRAPAKSTDNNLVTGRVSKPPKYLIKDYKHLRLEDLKEDEDRGDRDAANVSSGEDSNVGYSDYNAGSDLNSEGEENATMKPLSRGFDCQLCGKSFASRAGLSRHNMLKHNPDGKVKRVGPWSDPVLSAIRRRNRLSEVRGAQVGIDTFHFKLSTAARPSYIFIWAFCPLKVIFLFFKALEKATPEDLIDLAGPKVANVLPLWDYLFLRSEDPSPGFAARTPVRPPKLSRLVFEYLTLVSTFREFIEKQLELVDKEPCDADLKQEQEAEEILAGQPAPASVKRRRYLQRLRRQKELAELNNGNVNRDNDSEATHPDKDLTNPPKKTVTHLRLSGSENMSVTETSRAGAPQTTGRDCDEAVIQVRCQTEASALSLPMGRYKPRLPFPDDRLPRRYRPVTSAPPTDNHSSDESRRAEPALKRAVITSVEHNDLIEAISENQPCDETDCEALVPEPSETEKVTESVKVSAIVGENSSLYLHPEGLGYPVPDDWITSGSFLPVLMESGALSDLAVEAASGRIFHRPTGQLVSAAPEGVVAQPPTDERVDSSQAPEEVLVKSDPVAPVTSEISVSEVSPTTCLVTTPNGVQFQVGLLVKVLHGGEGITMETLQAILEMENT</sequence>
<feature type="region of interest" description="Disordered" evidence="2">
    <location>
        <begin position="564"/>
        <end position="600"/>
    </location>
</feature>
<evidence type="ECO:0000256" key="1">
    <source>
        <dbReference type="PROSITE-ProRule" id="PRU00042"/>
    </source>
</evidence>
<feature type="region of interest" description="Disordered" evidence="2">
    <location>
        <begin position="121"/>
        <end position="202"/>
    </location>
</feature>
<protein>
    <recommendedName>
        <fullName evidence="3">C2H2-type domain-containing protein</fullName>
    </recommendedName>
</protein>
<feature type="region of interest" description="Disordered" evidence="2">
    <location>
        <begin position="221"/>
        <end position="263"/>
    </location>
</feature>
<reference evidence="4 5" key="1">
    <citation type="submission" date="2018-10" db="EMBL/GenBank/DDBJ databases">
        <authorList>
            <consortium name="Pathogen Informatics"/>
        </authorList>
    </citation>
    <scope>NUCLEOTIDE SEQUENCE [LARGE SCALE GENOMIC DNA]</scope>
</reference>
<dbReference type="Proteomes" id="UP000267029">
    <property type="component" value="Unassembled WGS sequence"/>
</dbReference>